<organism evidence="1 2">
    <name type="scientific">Pneumocystis oryctolagi</name>
    <dbReference type="NCBI Taxonomy" id="42067"/>
    <lineage>
        <taxon>Eukaryota</taxon>
        <taxon>Fungi</taxon>
        <taxon>Dikarya</taxon>
        <taxon>Ascomycota</taxon>
        <taxon>Taphrinomycotina</taxon>
        <taxon>Pneumocystomycetes</taxon>
        <taxon>Pneumocystaceae</taxon>
        <taxon>Pneumocystis</taxon>
    </lineage>
</organism>
<accession>A0ACB7CHM0</accession>
<dbReference type="Proteomes" id="UP000768646">
    <property type="component" value="Unassembled WGS sequence"/>
</dbReference>
<reference evidence="1 2" key="1">
    <citation type="journal article" date="2021" name="Commun. Biol.">
        <title>Genomic insights into the host specific adaptation of the Pneumocystis genus.</title>
        <authorList>
            <person name="Cisse O.H."/>
            <person name="Ma L."/>
            <person name="Dekker J.P."/>
            <person name="Khil P.P."/>
            <person name="Youn J.-H."/>
            <person name="Brenchley J.M."/>
            <person name="Blair R."/>
            <person name="Pahar B."/>
            <person name="Chabe M."/>
            <person name="Van Rompay K.K.A."/>
            <person name="Keesler R."/>
            <person name="Sukura A."/>
            <person name="Hirsch V."/>
            <person name="Kutty G."/>
            <person name="Liu Y."/>
            <person name="Peng L."/>
            <person name="Chen J."/>
            <person name="Song J."/>
            <person name="Weissenbacher-Lang C."/>
            <person name="Xu J."/>
            <person name="Upham N.S."/>
            <person name="Stajich J.E."/>
            <person name="Cuomo C.A."/>
            <person name="Cushion M.T."/>
            <person name="Kovacs J.A."/>
        </authorList>
    </citation>
    <scope>NUCLEOTIDE SEQUENCE [LARGE SCALE GENOMIC DNA]</scope>
    <source>
        <strain evidence="1 2">RABM</strain>
    </source>
</reference>
<gene>
    <name evidence="1" type="ORF">PORY_001857</name>
</gene>
<keyword evidence="2" id="KW-1185">Reference proteome</keyword>
<proteinExistence type="predicted"/>
<sequence>MTTSSSMRFGPEWMRQGPHNNVSEGLTSSGMLQNKHRNVKNVQDDLSYSSILSSLSSQPNNSSESSLTSLPGSLRYSREFLLSIWKDMLTSENGIPKPLELNQFSQVSSDEIMFPVSLSEMNEDEKKLFTGPVNSEQKRRINDSANSSLHGTSRSYTNRVYSPRNERFPNNSRLDNQKIRNKDTGGSFRNPHTQKPRDYFSNTFGTELWTLPNLQPGSEILGNNTFSNENNETASPSLETNLESKDVFTKENENKSLIQNVTEPSISQISAPFLSPGVINSSTENTGSISGRNVSRLQALNVFEPQNFAKIPSPVSTVSSFQHDDSGDVLKKALGCISENKDIKSLETLQNKLNTNLDANRPLENIQKEKTDFLGLFSLSSSPSLSQNNKIENFFEHPISQQSNFSQLPLLQSHSKMSVIPNKTNWLYKDPMGVIQGPFSGLKMQDWYKAGFFQPTLLIKQVDDNDFEPLSSLIRRVGNQKEPFLEAFPSKAQTQSIPSRNFCSSIDNWNSSGLGSKLETQSPLCVNFNHNDPVSPSVSMISGWNQPSFSQSFSYGPGLIAEQQNTSEHRRQEEQYLMQHKKDLFQPQQLTQFPVQRQRFQSFQKQTQNQQERRTQMNFLRQKEVFPMKPAKNTISEPPMRSKLLNEENIPKVDKECSEYTPNFNKTNQEKLTDIDSMPSVLNDEKDLLSFTENSSETTFSKPEAIQTTDTNNVQKQSFKKNEEYLESSSTNQTSNQPLVKQNIESQKIQTHSVAPWANVLDNMKNISLREIQELEAKNSQNRTQEVSINGESSKKANSIKKETRVVSSNLPETVTWGFSNNAQENSLNSSSQLTGCVWQSPSVPINKKTLTEIQQEEEQAQNAKANKFQEQLLGNTMAASLSSRNYVNSFKKPLQAPWITVGADGRPVSRSTTITSSRTNTDTSGLKSGNIDHSKKKPNVLKFNNILPTNQFSNLTNFNVSGNTTKNSSNDFLNWCKMSLKALNPGVNLDDFLQMLMSLPVEPNRETIEIISDSIYANSAILDGRRFAEEFVKRRLENKSLDNGMLEKNTNVRSWTDALKSQKPKEPEWNPVFKIVSGKKKQKEKFELKNM</sequence>
<comment type="caution">
    <text evidence="1">The sequence shown here is derived from an EMBL/GenBank/DDBJ whole genome shotgun (WGS) entry which is preliminary data.</text>
</comment>
<name>A0ACB7CHM0_9ASCO</name>
<dbReference type="EMBL" id="JABTEG010000006">
    <property type="protein sequence ID" value="KAG4304804.1"/>
    <property type="molecule type" value="Genomic_DNA"/>
</dbReference>
<evidence type="ECO:0000313" key="2">
    <source>
        <dbReference type="Proteomes" id="UP000768646"/>
    </source>
</evidence>
<evidence type="ECO:0000313" key="1">
    <source>
        <dbReference type="EMBL" id="KAG4304804.1"/>
    </source>
</evidence>
<protein>
    <submittedName>
        <fullName evidence="1">Uncharacterized protein</fullName>
    </submittedName>
</protein>